<dbReference type="PANTHER" id="PTHR47197:SF3">
    <property type="entry name" value="DIHYDRO-HEME D1 DEHYDROGENASE"/>
    <property type="match status" value="1"/>
</dbReference>
<keyword evidence="1" id="KW-0732">Signal</keyword>
<dbReference type="SUPFAM" id="SSF51004">
    <property type="entry name" value="C-terminal (heme d1) domain of cytochrome cd1-nitrite reductase"/>
    <property type="match status" value="1"/>
</dbReference>
<dbReference type="InterPro" id="IPR051200">
    <property type="entry name" value="Host-pathogen_enzymatic-act"/>
</dbReference>
<sequence length="344" mass="35911">MTSAFRTFPTRFATALLATGALVAAHEASAADAPAPYAVIQHIAAKDGGYDYVSIDSAAHRLYMARNDGVMTVDLKTNKVTPRFVAGDEVAAVLIIPDTSLMLSTNWASGKATLFDRLTGQIKAQIPVGKGPDAALYDPASKLAFVMNGESNDVTLVDLTKAAAVATIPVGGKPEAAASDGHGRVYLNIEDTAEIVVIDSHAHKVVGRYAMKGCKEPTGLAFDPTTGLLISACHNSVAKLIDARTGADKGSAKIGADADGAIFDATKRLVFIPCNSGTMTVLKLDMNGKAQPVQQVQTHEGARTAALDPTTDRLYLPSANFVDGKGGEREAVAGTFEVLVVGRK</sequence>
<gene>
    <name evidence="2" type="ORF">ACFPN2_02635</name>
</gene>
<keyword evidence="3" id="KW-1185">Reference proteome</keyword>
<organism evidence="2 3">
    <name type="scientific">Steroidobacter flavus</name>
    <dbReference type="NCBI Taxonomy" id="1842136"/>
    <lineage>
        <taxon>Bacteria</taxon>
        <taxon>Pseudomonadati</taxon>
        <taxon>Pseudomonadota</taxon>
        <taxon>Gammaproteobacteria</taxon>
        <taxon>Steroidobacterales</taxon>
        <taxon>Steroidobacteraceae</taxon>
        <taxon>Steroidobacter</taxon>
    </lineage>
</organism>
<evidence type="ECO:0000256" key="1">
    <source>
        <dbReference type="SAM" id="SignalP"/>
    </source>
</evidence>
<accession>A0ABV8SM26</accession>
<dbReference type="RefSeq" id="WP_380594693.1">
    <property type="nucleotide sequence ID" value="NZ_JBHSDU010000001.1"/>
</dbReference>
<name>A0ABV8SM26_9GAMM</name>
<feature type="signal peptide" evidence="1">
    <location>
        <begin position="1"/>
        <end position="30"/>
    </location>
</feature>
<evidence type="ECO:0000313" key="2">
    <source>
        <dbReference type="EMBL" id="MFC4307968.1"/>
    </source>
</evidence>
<dbReference type="EMBL" id="JBHSDU010000001">
    <property type="protein sequence ID" value="MFC4307968.1"/>
    <property type="molecule type" value="Genomic_DNA"/>
</dbReference>
<dbReference type="InterPro" id="IPR015943">
    <property type="entry name" value="WD40/YVTN_repeat-like_dom_sf"/>
</dbReference>
<protein>
    <submittedName>
        <fullName evidence="2">YncE family protein</fullName>
    </submittedName>
</protein>
<dbReference type="PANTHER" id="PTHR47197">
    <property type="entry name" value="PROTEIN NIRF"/>
    <property type="match status" value="1"/>
</dbReference>
<dbReference type="InterPro" id="IPR011048">
    <property type="entry name" value="Haem_d1_sf"/>
</dbReference>
<feature type="chain" id="PRO_5046241705" evidence="1">
    <location>
        <begin position="31"/>
        <end position="344"/>
    </location>
</feature>
<dbReference type="Gene3D" id="2.130.10.10">
    <property type="entry name" value="YVTN repeat-like/Quinoprotein amine dehydrogenase"/>
    <property type="match status" value="2"/>
</dbReference>
<comment type="caution">
    <text evidence="2">The sequence shown here is derived from an EMBL/GenBank/DDBJ whole genome shotgun (WGS) entry which is preliminary data.</text>
</comment>
<reference evidence="3" key="1">
    <citation type="journal article" date="2019" name="Int. J. Syst. Evol. Microbiol.">
        <title>The Global Catalogue of Microorganisms (GCM) 10K type strain sequencing project: providing services to taxonomists for standard genome sequencing and annotation.</title>
        <authorList>
            <consortium name="The Broad Institute Genomics Platform"/>
            <consortium name="The Broad Institute Genome Sequencing Center for Infectious Disease"/>
            <person name="Wu L."/>
            <person name="Ma J."/>
        </authorList>
    </citation>
    <scope>NUCLEOTIDE SEQUENCE [LARGE SCALE GENOMIC DNA]</scope>
    <source>
        <strain evidence="3">CGMCC 1.10759</strain>
    </source>
</reference>
<evidence type="ECO:0000313" key="3">
    <source>
        <dbReference type="Proteomes" id="UP001595904"/>
    </source>
</evidence>
<proteinExistence type="predicted"/>
<dbReference type="Proteomes" id="UP001595904">
    <property type="component" value="Unassembled WGS sequence"/>
</dbReference>